<evidence type="ECO:0000313" key="2">
    <source>
        <dbReference type="Proteomes" id="UP000516314"/>
    </source>
</evidence>
<dbReference type="EMBL" id="LR881470">
    <property type="protein sequence ID" value="CAD5333959.1"/>
    <property type="molecule type" value="Genomic_DNA"/>
</dbReference>
<protein>
    <submittedName>
        <fullName evidence="1">(thale cress) hypothetical protein</fullName>
    </submittedName>
</protein>
<accession>A0A7G2FFS4</accession>
<dbReference type="Proteomes" id="UP000516314">
    <property type="component" value="Chromosome 5"/>
</dbReference>
<dbReference type="AlphaFoldDB" id="A0A7G2FFS4"/>
<name>A0A7G2FFS4_ARATH</name>
<evidence type="ECO:0000313" key="1">
    <source>
        <dbReference type="EMBL" id="CAD5333959.1"/>
    </source>
</evidence>
<proteinExistence type="predicted"/>
<gene>
    <name evidence="1" type="ORF">AT9943_LOCUS21294</name>
</gene>
<reference evidence="1 2" key="1">
    <citation type="submission" date="2020-09" db="EMBL/GenBank/DDBJ databases">
        <authorList>
            <person name="Ashkenazy H."/>
        </authorList>
    </citation>
    <scope>NUCLEOTIDE SEQUENCE [LARGE SCALE GENOMIC DNA]</scope>
    <source>
        <strain evidence="2">cv. Cdm-0</strain>
    </source>
</reference>
<organism evidence="1 2">
    <name type="scientific">Arabidopsis thaliana</name>
    <name type="common">Mouse-ear cress</name>
    <dbReference type="NCBI Taxonomy" id="3702"/>
    <lineage>
        <taxon>Eukaryota</taxon>
        <taxon>Viridiplantae</taxon>
        <taxon>Streptophyta</taxon>
        <taxon>Embryophyta</taxon>
        <taxon>Tracheophyta</taxon>
        <taxon>Spermatophyta</taxon>
        <taxon>Magnoliopsida</taxon>
        <taxon>eudicotyledons</taxon>
        <taxon>Gunneridae</taxon>
        <taxon>Pentapetalae</taxon>
        <taxon>rosids</taxon>
        <taxon>malvids</taxon>
        <taxon>Brassicales</taxon>
        <taxon>Brassicaceae</taxon>
        <taxon>Camelineae</taxon>
        <taxon>Arabidopsis</taxon>
    </lineage>
</organism>
<sequence length="57" mass="7170">MAKDRGYQKWNPFKNRYDACKKKYATFRLLTHNRPMLQYDDMGRLEMPDDWWQLRIE</sequence>